<dbReference type="EMBL" id="BAABCQ010000304">
    <property type="protein sequence ID" value="GAA4016901.1"/>
    <property type="molecule type" value="Genomic_DNA"/>
</dbReference>
<proteinExistence type="predicted"/>
<dbReference type="RefSeq" id="WP_345598034.1">
    <property type="nucleotide sequence ID" value="NZ_BAABCQ010000304.1"/>
</dbReference>
<evidence type="ECO:0000313" key="1">
    <source>
        <dbReference type="EMBL" id="GAA4016901.1"/>
    </source>
</evidence>
<accession>A0ABP7SW59</accession>
<gene>
    <name evidence="1" type="ORF">GCM10022384_69690</name>
</gene>
<dbReference type="Proteomes" id="UP001500034">
    <property type="component" value="Unassembled WGS sequence"/>
</dbReference>
<name>A0ABP7SW59_9ACTN</name>
<sequence>MKLTRLLTKVANNAAERADCAAGQPLTAPESLPAVPEGNRVGDEAVCGLADLKFPGRPENRSKTMQTVQDGTGPTWACEVAEHATYAVTQDPHIVAGIRSSPGYTQQPQVAGHQILGFDNRHVVADCAGTPTYFSLEFGQAYWSAVETPGAPRTKDLFTNFVDTAGKHFGCATAAS</sequence>
<keyword evidence="2" id="KW-1185">Reference proteome</keyword>
<reference evidence="2" key="1">
    <citation type="journal article" date="2019" name="Int. J. Syst. Evol. Microbiol.">
        <title>The Global Catalogue of Microorganisms (GCM) 10K type strain sequencing project: providing services to taxonomists for standard genome sequencing and annotation.</title>
        <authorList>
            <consortium name="The Broad Institute Genomics Platform"/>
            <consortium name="The Broad Institute Genome Sequencing Center for Infectious Disease"/>
            <person name="Wu L."/>
            <person name="Ma J."/>
        </authorList>
    </citation>
    <scope>NUCLEOTIDE SEQUENCE [LARGE SCALE GENOMIC DNA]</scope>
    <source>
        <strain evidence="2">JCM 17027</strain>
    </source>
</reference>
<evidence type="ECO:0000313" key="2">
    <source>
        <dbReference type="Proteomes" id="UP001500034"/>
    </source>
</evidence>
<comment type="caution">
    <text evidence="1">The sequence shown here is derived from an EMBL/GenBank/DDBJ whole genome shotgun (WGS) entry which is preliminary data.</text>
</comment>
<protein>
    <submittedName>
        <fullName evidence="1">Uncharacterized protein</fullName>
    </submittedName>
</protein>
<organism evidence="1 2">
    <name type="scientific">Streptomyces marokkonensis</name>
    <dbReference type="NCBI Taxonomy" id="324855"/>
    <lineage>
        <taxon>Bacteria</taxon>
        <taxon>Bacillati</taxon>
        <taxon>Actinomycetota</taxon>
        <taxon>Actinomycetes</taxon>
        <taxon>Kitasatosporales</taxon>
        <taxon>Streptomycetaceae</taxon>
        <taxon>Streptomyces</taxon>
    </lineage>
</organism>